<accession>A0ABM9HFM3</accession>
<evidence type="ECO:0000313" key="3">
    <source>
        <dbReference type="Proteomes" id="UP001157733"/>
    </source>
</evidence>
<feature type="region of interest" description="Disordered" evidence="1">
    <location>
        <begin position="105"/>
        <end position="150"/>
    </location>
</feature>
<name>A0ABM9HFM3_9BACT</name>
<dbReference type="RefSeq" id="WP_282011883.1">
    <property type="nucleotide sequence ID" value="NZ_OX336137.1"/>
</dbReference>
<dbReference type="EMBL" id="OX336137">
    <property type="protein sequence ID" value="CAI2719023.1"/>
    <property type="molecule type" value="Genomic_DNA"/>
</dbReference>
<gene>
    <name evidence="2" type="ORF">NSPWAT_2167</name>
</gene>
<organism evidence="2 3">
    <name type="scientific">Nitrospina watsonii</name>
    <dbReference type="NCBI Taxonomy" id="1323948"/>
    <lineage>
        <taxon>Bacteria</taxon>
        <taxon>Pseudomonadati</taxon>
        <taxon>Nitrospinota/Tectimicrobiota group</taxon>
        <taxon>Nitrospinota</taxon>
        <taxon>Nitrospinia</taxon>
        <taxon>Nitrospinales</taxon>
        <taxon>Nitrospinaceae</taxon>
        <taxon>Nitrospina</taxon>
    </lineage>
</organism>
<keyword evidence="3" id="KW-1185">Reference proteome</keyword>
<sequence>MTDRWTETLQPLIAEGNTLKASAMNRHDARFSGWHAKARGFVQEFAPKKRPTFDEIRFASDFLLSKPEDDQREINDRIALMSDFDLCFELLEQVAEVAAEEEKKAKARRLATPQTPASREPALREPASQAPASPSPESAPAPATSSGDLRAVVDRMDLSARDKEEILAEIERVERALSKPQPDWDQIKRVIRFLLDCDRTLAIEAIPLILARLPKS</sequence>
<proteinExistence type="predicted"/>
<protein>
    <submittedName>
        <fullName evidence="2">Uncharacterized protein</fullName>
    </submittedName>
</protein>
<dbReference type="Proteomes" id="UP001157733">
    <property type="component" value="Chromosome"/>
</dbReference>
<evidence type="ECO:0000256" key="1">
    <source>
        <dbReference type="SAM" id="MobiDB-lite"/>
    </source>
</evidence>
<evidence type="ECO:0000313" key="2">
    <source>
        <dbReference type="EMBL" id="CAI2719023.1"/>
    </source>
</evidence>
<reference evidence="2 3" key="1">
    <citation type="submission" date="2022-09" db="EMBL/GenBank/DDBJ databases">
        <authorList>
            <person name="Kop L."/>
        </authorList>
    </citation>
    <scope>NUCLEOTIDE SEQUENCE [LARGE SCALE GENOMIC DNA]</scope>
    <source>
        <strain evidence="2 3">347</strain>
    </source>
</reference>